<accession>C6HVZ9</accession>
<dbReference type="InterPro" id="IPR036174">
    <property type="entry name" value="Znf_Sec23_Sec24_sf"/>
</dbReference>
<protein>
    <submittedName>
        <fullName evidence="1">Uncharacterized protein</fullName>
    </submittedName>
</protein>
<dbReference type="GO" id="GO:0008270">
    <property type="term" value="F:zinc ion binding"/>
    <property type="evidence" value="ECO:0007669"/>
    <property type="project" value="InterPro"/>
</dbReference>
<dbReference type="SUPFAM" id="SSF82919">
    <property type="entry name" value="Zn-finger domain of Sec23/24"/>
    <property type="match status" value="1"/>
</dbReference>
<organism evidence="1 2">
    <name type="scientific">Leptospirillum ferrodiazotrophum</name>
    <dbReference type="NCBI Taxonomy" id="412449"/>
    <lineage>
        <taxon>Bacteria</taxon>
        <taxon>Pseudomonadati</taxon>
        <taxon>Nitrospirota</taxon>
        <taxon>Nitrospiria</taxon>
        <taxon>Nitrospirales</taxon>
        <taxon>Nitrospiraceae</taxon>
        <taxon>Leptospirillum</taxon>
    </lineage>
</organism>
<dbReference type="EMBL" id="GG693867">
    <property type="protein sequence ID" value="EES53261.1"/>
    <property type="molecule type" value="Genomic_DNA"/>
</dbReference>
<evidence type="ECO:0000313" key="1">
    <source>
        <dbReference type="EMBL" id="EES53261.1"/>
    </source>
</evidence>
<dbReference type="AlphaFoldDB" id="C6HVZ9"/>
<dbReference type="Proteomes" id="UP000009374">
    <property type="component" value="Unassembled WGS sequence"/>
</dbReference>
<proteinExistence type="predicted"/>
<reference evidence="1 2" key="1">
    <citation type="journal article" date="2009" name="Appl. Environ. Microbiol.">
        <title>Community genomic and proteomic analyses of chemoautotrophic iron-oxidizing "Leptospirillum rubarum" (Group II) and "Leptospirillum ferrodiazotrophum" (Group III) bacteria in acid mine drainage biofilms.</title>
        <authorList>
            <person name="Goltsman D.S."/>
            <person name="Denef V.J."/>
            <person name="Singer S.W."/>
            <person name="VerBerkmoes N.C."/>
            <person name="Lefsrud M."/>
            <person name="Mueller R.S."/>
            <person name="Dick G.J."/>
            <person name="Sun C.L."/>
            <person name="Wheeler K.E."/>
            <person name="Zemla A."/>
            <person name="Baker B.J."/>
            <person name="Hauser L."/>
            <person name="Land M."/>
            <person name="Shah M.B."/>
            <person name="Thelen M.P."/>
            <person name="Hettich R.L."/>
            <person name="Banfield J.F."/>
        </authorList>
    </citation>
    <scope>NUCLEOTIDE SEQUENCE [LARGE SCALE GENOMIC DNA]</scope>
</reference>
<evidence type="ECO:0000313" key="2">
    <source>
        <dbReference type="Proteomes" id="UP000009374"/>
    </source>
</evidence>
<gene>
    <name evidence="1" type="ORF">UBAL3_80150050</name>
</gene>
<sequence length="72" mass="8211">MSLREYCEIQDGCLVPDYKPLIDPIRCDRCEAPAGAVIAARVSETRWLCPLCHEETESAVVRKERADYANKR</sequence>
<dbReference type="GO" id="GO:0006888">
    <property type="term" value="P:endoplasmic reticulum to Golgi vesicle-mediated transport"/>
    <property type="evidence" value="ECO:0007669"/>
    <property type="project" value="InterPro"/>
</dbReference>
<dbReference type="GO" id="GO:0030127">
    <property type="term" value="C:COPII vesicle coat"/>
    <property type="evidence" value="ECO:0007669"/>
    <property type="project" value="InterPro"/>
</dbReference>
<name>C6HVZ9_9BACT</name>
<dbReference type="GO" id="GO:0006886">
    <property type="term" value="P:intracellular protein transport"/>
    <property type="evidence" value="ECO:0007669"/>
    <property type="project" value="InterPro"/>
</dbReference>
<keyword evidence="2" id="KW-1185">Reference proteome</keyword>